<proteinExistence type="predicted"/>
<protein>
    <submittedName>
        <fullName evidence="1">Uncharacterized protein</fullName>
    </submittedName>
</protein>
<comment type="caution">
    <text evidence="1">The sequence shown here is derived from an EMBL/GenBank/DDBJ whole genome shotgun (WGS) entry which is preliminary data.</text>
</comment>
<keyword evidence="2" id="KW-1185">Reference proteome</keyword>
<gene>
    <name evidence="1" type="ORF">GCM10023313_03630</name>
</gene>
<dbReference type="EMBL" id="BAABJI010000001">
    <property type="protein sequence ID" value="GAA4904319.1"/>
    <property type="molecule type" value="Genomic_DNA"/>
</dbReference>
<evidence type="ECO:0000313" key="1">
    <source>
        <dbReference type="EMBL" id="GAA4904319.1"/>
    </source>
</evidence>
<sequence length="73" mass="7823">MPGYLATCAYGIKTLTGLINTTGKYLKSMLFSHKATPFYDVASAKIQIKGDQAYLTVTANLKVAVTVLSVAYS</sequence>
<evidence type="ECO:0000313" key="2">
    <source>
        <dbReference type="Proteomes" id="UP001501436"/>
    </source>
</evidence>
<organism evidence="1 2">
    <name type="scientific">Mucilaginibacter defluvii</name>
    <dbReference type="NCBI Taxonomy" id="1196019"/>
    <lineage>
        <taxon>Bacteria</taxon>
        <taxon>Pseudomonadati</taxon>
        <taxon>Bacteroidota</taxon>
        <taxon>Sphingobacteriia</taxon>
        <taxon>Sphingobacteriales</taxon>
        <taxon>Sphingobacteriaceae</taxon>
        <taxon>Mucilaginibacter</taxon>
    </lineage>
</organism>
<dbReference type="Proteomes" id="UP001501436">
    <property type="component" value="Unassembled WGS sequence"/>
</dbReference>
<accession>A0ABP9FIL6</accession>
<name>A0ABP9FIL6_9SPHI</name>
<reference evidence="2" key="1">
    <citation type="journal article" date="2019" name="Int. J. Syst. Evol. Microbiol.">
        <title>The Global Catalogue of Microorganisms (GCM) 10K type strain sequencing project: providing services to taxonomists for standard genome sequencing and annotation.</title>
        <authorList>
            <consortium name="The Broad Institute Genomics Platform"/>
            <consortium name="The Broad Institute Genome Sequencing Center for Infectious Disease"/>
            <person name="Wu L."/>
            <person name="Ma J."/>
        </authorList>
    </citation>
    <scope>NUCLEOTIDE SEQUENCE [LARGE SCALE GENOMIC DNA]</scope>
    <source>
        <strain evidence="2">JCM 18283</strain>
    </source>
</reference>